<organism evidence="3 4">
    <name type="scientific">Auxenochlorella protothecoides</name>
    <name type="common">Green microalga</name>
    <name type="synonym">Chlorella protothecoides</name>
    <dbReference type="NCBI Taxonomy" id="3075"/>
    <lineage>
        <taxon>Eukaryota</taxon>
        <taxon>Viridiplantae</taxon>
        <taxon>Chlorophyta</taxon>
        <taxon>core chlorophytes</taxon>
        <taxon>Trebouxiophyceae</taxon>
        <taxon>Chlorellales</taxon>
        <taxon>Chlorellaceae</taxon>
        <taxon>Auxenochlorella</taxon>
    </lineage>
</organism>
<sequence length="268" mass="26806">MRVPATQQFDAPSGTWSATAETPSPVSWIVLVEDGAQVVRQAVTGRTPGRGSGVLLIVSGDKVLSRADRAGQRAPFGLMSDSSSRSSRRRLLATSDCTLDISGTAHSFTACQSVATGFTVYTALEAGVGGVAVLRIGLEAAASGGWAGFGVSATGDMVGGQVGVAATDPGVPSGATVSGFVLPSTSARRVNAANGTLALTEASAAARPDGTLLATWAVPLEGTVASAQAGPTRFIYAIGPLSEQGVLASHARGGTYPYGDVSINLVAA</sequence>
<dbReference type="STRING" id="3075.A0A087SQG5"/>
<feature type="region of interest" description="Disordered" evidence="1">
    <location>
        <begin position="1"/>
        <end position="21"/>
    </location>
</feature>
<dbReference type="KEGG" id="apro:F751_0655"/>
<protein>
    <recommendedName>
        <fullName evidence="2">DOMON domain-containing protein</fullName>
    </recommendedName>
</protein>
<dbReference type="RefSeq" id="XP_011400976.1">
    <property type="nucleotide sequence ID" value="XM_011402674.1"/>
</dbReference>
<dbReference type="PROSITE" id="PS50836">
    <property type="entry name" value="DOMON"/>
    <property type="match status" value="1"/>
</dbReference>
<proteinExistence type="predicted"/>
<reference evidence="3 4" key="1">
    <citation type="journal article" date="2014" name="BMC Genomics">
        <title>Oil accumulation mechanisms of the oleaginous microalga Chlorella protothecoides revealed through its genome, transcriptomes, and proteomes.</title>
        <authorList>
            <person name="Gao C."/>
            <person name="Wang Y."/>
            <person name="Shen Y."/>
            <person name="Yan D."/>
            <person name="He X."/>
            <person name="Dai J."/>
            <person name="Wu Q."/>
        </authorList>
    </citation>
    <scope>NUCLEOTIDE SEQUENCE [LARGE SCALE GENOMIC DNA]</scope>
    <source>
        <strain evidence="3 4">0710</strain>
    </source>
</reference>
<dbReference type="InterPro" id="IPR005018">
    <property type="entry name" value="DOMON_domain"/>
</dbReference>
<name>A0A087SQG5_AUXPR</name>
<dbReference type="AlphaFoldDB" id="A0A087SQG5"/>
<dbReference type="EMBL" id="KL662160">
    <property type="protein sequence ID" value="KFM27969.1"/>
    <property type="molecule type" value="Genomic_DNA"/>
</dbReference>
<gene>
    <name evidence="3" type="ORF">F751_0655</name>
</gene>
<evidence type="ECO:0000313" key="3">
    <source>
        <dbReference type="EMBL" id="KFM27969.1"/>
    </source>
</evidence>
<dbReference type="Proteomes" id="UP000028924">
    <property type="component" value="Unassembled WGS sequence"/>
</dbReference>
<evidence type="ECO:0000313" key="4">
    <source>
        <dbReference type="Proteomes" id="UP000028924"/>
    </source>
</evidence>
<evidence type="ECO:0000259" key="2">
    <source>
        <dbReference type="PROSITE" id="PS50836"/>
    </source>
</evidence>
<evidence type="ECO:0000256" key="1">
    <source>
        <dbReference type="SAM" id="MobiDB-lite"/>
    </source>
</evidence>
<keyword evidence="4" id="KW-1185">Reference proteome</keyword>
<accession>A0A087SQG5</accession>
<feature type="domain" description="DOMON" evidence="2">
    <location>
        <begin position="116"/>
        <end position="239"/>
    </location>
</feature>
<dbReference type="GeneID" id="23612046"/>